<dbReference type="Gene3D" id="3.30.200.20">
    <property type="entry name" value="Phosphorylase Kinase, domain 1"/>
    <property type="match status" value="1"/>
</dbReference>
<keyword evidence="1" id="KW-0418">Kinase</keyword>
<dbReference type="AlphaFoldDB" id="A0AAE1M653"/>
<dbReference type="GO" id="GO:0004713">
    <property type="term" value="F:protein tyrosine kinase activity"/>
    <property type="evidence" value="ECO:0007669"/>
    <property type="project" value="InterPro"/>
</dbReference>
<dbReference type="Pfam" id="PF07714">
    <property type="entry name" value="PK_Tyr_Ser-Thr"/>
    <property type="match status" value="1"/>
</dbReference>
<dbReference type="InterPro" id="IPR008266">
    <property type="entry name" value="Tyr_kinase_AS"/>
</dbReference>
<evidence type="ECO:0000313" key="7">
    <source>
        <dbReference type="Proteomes" id="UP001293593"/>
    </source>
</evidence>
<keyword evidence="7" id="KW-1185">Reference proteome</keyword>
<dbReference type="SUPFAM" id="SSF56112">
    <property type="entry name" value="Protein kinase-like (PK-like)"/>
    <property type="match status" value="1"/>
</dbReference>
<dbReference type="InterPro" id="IPR000719">
    <property type="entry name" value="Prot_kinase_dom"/>
</dbReference>
<keyword evidence="1" id="KW-0723">Serine/threonine-protein kinase</keyword>
<dbReference type="FunFam" id="3.30.200.20:FF:000604">
    <property type="entry name" value="Proline-rich receptor-like protein kinase PERK8"/>
    <property type="match status" value="1"/>
</dbReference>
<dbReference type="InterPro" id="IPR020635">
    <property type="entry name" value="Tyr_kinase_cat_dom"/>
</dbReference>
<feature type="domain" description="Protein kinase" evidence="5">
    <location>
        <begin position="258"/>
        <end position="525"/>
    </location>
</feature>
<dbReference type="InterPro" id="IPR011009">
    <property type="entry name" value="Kinase-like_dom_sf"/>
</dbReference>
<feature type="region of interest" description="Disordered" evidence="4">
    <location>
        <begin position="542"/>
        <end position="597"/>
    </location>
</feature>
<protein>
    <recommendedName>
        <fullName evidence="5">Protein kinase domain-containing protein</fullName>
    </recommendedName>
</protein>
<dbReference type="PANTHER" id="PTHR47989">
    <property type="entry name" value="OS01G0750732 PROTEIN"/>
    <property type="match status" value="1"/>
</dbReference>
<reference evidence="6" key="1">
    <citation type="submission" date="2023-10" db="EMBL/GenBank/DDBJ databases">
        <title>Chromosome-level genome of the transformable northern wattle, Acacia crassicarpa.</title>
        <authorList>
            <person name="Massaro I."/>
            <person name="Sinha N.R."/>
            <person name="Poethig S."/>
            <person name="Leichty A.R."/>
        </authorList>
    </citation>
    <scope>NUCLEOTIDE SEQUENCE</scope>
    <source>
        <strain evidence="6">Acra3RX</strain>
        <tissue evidence="6">Leaf</tissue>
    </source>
</reference>
<dbReference type="FunFam" id="1.10.510.10:FF:000849">
    <property type="entry name" value="receptor-like cytosolic serine/threonine-protein kinase RBK1 isoform X1"/>
    <property type="match status" value="1"/>
</dbReference>
<name>A0AAE1M653_9FABA</name>
<dbReference type="GO" id="GO:0004674">
    <property type="term" value="F:protein serine/threonine kinase activity"/>
    <property type="evidence" value="ECO:0007669"/>
    <property type="project" value="UniProtKB-KW"/>
</dbReference>
<evidence type="ECO:0000259" key="5">
    <source>
        <dbReference type="PROSITE" id="PS50011"/>
    </source>
</evidence>
<gene>
    <name evidence="6" type="ORF">QN277_010802</name>
</gene>
<feature type="region of interest" description="Disordered" evidence="4">
    <location>
        <begin position="172"/>
        <end position="219"/>
    </location>
</feature>
<keyword evidence="2" id="KW-0547">Nucleotide-binding</keyword>
<dbReference type="InterPro" id="IPR001245">
    <property type="entry name" value="Ser-Thr/Tyr_kinase_cat_dom"/>
</dbReference>
<evidence type="ECO:0000256" key="1">
    <source>
        <dbReference type="ARBA" id="ARBA00022527"/>
    </source>
</evidence>
<evidence type="ECO:0000256" key="4">
    <source>
        <dbReference type="SAM" id="MobiDB-lite"/>
    </source>
</evidence>
<keyword evidence="3" id="KW-0067">ATP-binding</keyword>
<feature type="compositionally biased region" description="Polar residues" evidence="4">
    <location>
        <begin position="189"/>
        <end position="198"/>
    </location>
</feature>
<evidence type="ECO:0000313" key="6">
    <source>
        <dbReference type="EMBL" id="KAK4253209.1"/>
    </source>
</evidence>
<evidence type="ECO:0000256" key="3">
    <source>
        <dbReference type="ARBA" id="ARBA00022840"/>
    </source>
</evidence>
<dbReference type="EMBL" id="JAWXYG010000017">
    <property type="protein sequence ID" value="KAK4253209.1"/>
    <property type="molecule type" value="Genomic_DNA"/>
</dbReference>
<dbReference type="PROSITE" id="PS00109">
    <property type="entry name" value="PROTEIN_KINASE_TYR"/>
    <property type="match status" value="1"/>
</dbReference>
<dbReference type="GO" id="GO:0005524">
    <property type="term" value="F:ATP binding"/>
    <property type="evidence" value="ECO:0007669"/>
    <property type="project" value="UniProtKB-KW"/>
</dbReference>
<dbReference type="SMART" id="SM00219">
    <property type="entry name" value="TyrKc"/>
    <property type="match status" value="1"/>
</dbReference>
<dbReference type="PANTHER" id="PTHR47989:SF8">
    <property type="entry name" value="INACTIVE PROTEIN KINASE SELMODRAFT_444075-LIKE"/>
    <property type="match status" value="1"/>
</dbReference>
<evidence type="ECO:0000256" key="2">
    <source>
        <dbReference type="ARBA" id="ARBA00022741"/>
    </source>
</evidence>
<comment type="caution">
    <text evidence="6">The sequence shown here is derived from an EMBL/GenBank/DDBJ whole genome shotgun (WGS) entry which is preliminary data.</text>
</comment>
<feature type="compositionally biased region" description="Pro residues" evidence="4">
    <location>
        <begin position="588"/>
        <end position="597"/>
    </location>
</feature>
<feature type="compositionally biased region" description="Low complexity" evidence="4">
    <location>
        <begin position="567"/>
        <end position="587"/>
    </location>
</feature>
<feature type="compositionally biased region" description="Acidic residues" evidence="4">
    <location>
        <begin position="544"/>
        <end position="566"/>
    </location>
</feature>
<dbReference type="Proteomes" id="UP001293593">
    <property type="component" value="Unassembled WGS sequence"/>
</dbReference>
<keyword evidence="1" id="KW-0808">Transferase</keyword>
<accession>A0AAE1M653</accession>
<organism evidence="6 7">
    <name type="scientific">Acacia crassicarpa</name>
    <name type="common">northern wattle</name>
    <dbReference type="NCBI Taxonomy" id="499986"/>
    <lineage>
        <taxon>Eukaryota</taxon>
        <taxon>Viridiplantae</taxon>
        <taxon>Streptophyta</taxon>
        <taxon>Embryophyta</taxon>
        <taxon>Tracheophyta</taxon>
        <taxon>Spermatophyta</taxon>
        <taxon>Magnoliopsida</taxon>
        <taxon>eudicotyledons</taxon>
        <taxon>Gunneridae</taxon>
        <taxon>Pentapetalae</taxon>
        <taxon>rosids</taxon>
        <taxon>fabids</taxon>
        <taxon>Fabales</taxon>
        <taxon>Fabaceae</taxon>
        <taxon>Caesalpinioideae</taxon>
        <taxon>mimosoid clade</taxon>
        <taxon>Acacieae</taxon>
        <taxon>Acacia</taxon>
    </lineage>
</organism>
<proteinExistence type="predicted"/>
<dbReference type="Gene3D" id="1.10.510.10">
    <property type="entry name" value="Transferase(Phosphotransferase) domain 1"/>
    <property type="match status" value="1"/>
</dbReference>
<sequence length="597" mass="66736">MAAEGLEGGRIVVIVGASKDVSSKPIMKALEKACPKAGYEVILIAVLEQLISPMGIKIRVPDANQKIVDSELAKIRDDCNKSSEILKLSQYCGTKKMDFQIDVVAYPFIEVASDAATSLGATWLIIDRFLTRDKKKSRLPCGIIRIRSDSTVQKLWGTDDSKSHSAMKIILENPVPDEEISPKRHRTSPSEQQHLTSMNDKEQGGGDQQEFTTSDHEESQMETEFTNPLCSVCKNKRPKAGLFRDLSYTELWKATQGFSHKNFLSEGGFGAVYKAELSGITIAVKKLKNTSVQGEKEFKSEVKLLSRARHENVVVLLGSCSEGKHRLLVYEYVCNGSLDQHLSQHSRSPLTWEERIKVAIGVSKGLQYLHENNIVHRDVRPNNILLTHDRQTLLGDFGLARNQHQDSIQSTEVIGTYGYLAPEYAEYGKVSAKIDAYSFGVVLLELITGMRTTDKRLKGRSLVGWARPLLKQRKYHDLIDERISNCHDFYQLFWMVRIAEKCLTRDPQKRLNMVAVVNALSHIMEGNTCIILKDYSWPVRSSDSDESESEGELEEEEAFGELESESTDSSSSSISCSNTMSQIIGSLPPSPPILTNS</sequence>
<dbReference type="PROSITE" id="PS50011">
    <property type="entry name" value="PROTEIN_KINASE_DOM"/>
    <property type="match status" value="1"/>
</dbReference>